<dbReference type="Proteomes" id="UP001241472">
    <property type="component" value="Unassembled WGS sequence"/>
</dbReference>
<dbReference type="Pfam" id="PF01522">
    <property type="entry name" value="Polysacc_deac_1"/>
    <property type="match status" value="1"/>
</dbReference>
<dbReference type="InterPro" id="IPR050248">
    <property type="entry name" value="Polysacc_deacetylase_ArnD"/>
</dbReference>
<comment type="function">
    <text evidence="1">Is involved in generating a small heat-stable compound (Nod), an acylated oligomer of N-acetylglucosamine, that stimulates mitosis in various plant protoplasts.</text>
</comment>
<sequence>MTAHARFIFLLPLLLASGAHADDTTIAVRPNKNSGVTTAAKPTLATPAPAMRQRAPALLEPSLRVAHSGDSRRPRVALTFDACMGKTDDRILSVLVSERIPATIFVTARWLRTNPQAVAILKQNADLFEIENHGQNHVPAVDAPVSIYGIAAAGSSDAVLREVRGGADAINAAGFAAPKWFRGSTARYDASAIRQIRSMGYRIAGYSLNGDGGSLLGAAVAEKKIAAAKDGDVVIAHINQPTHAAGEGVARALLTLKKRGVEFVRLLDTEETGDHDTTRDIVAAVGQ</sequence>
<evidence type="ECO:0000256" key="2">
    <source>
        <dbReference type="ARBA" id="ARBA00010973"/>
    </source>
</evidence>
<dbReference type="PANTHER" id="PTHR10587:SF134">
    <property type="entry name" value="SECRETED PROTEIN"/>
    <property type="match status" value="1"/>
</dbReference>
<comment type="caution">
    <text evidence="7">The sequence shown here is derived from an EMBL/GenBank/DDBJ whole genome shotgun (WGS) entry which is preliminary data.</text>
</comment>
<accession>A0ABT9PR67</accession>
<feature type="signal peptide" evidence="5">
    <location>
        <begin position="1"/>
        <end position="21"/>
    </location>
</feature>
<evidence type="ECO:0000256" key="5">
    <source>
        <dbReference type="SAM" id="SignalP"/>
    </source>
</evidence>
<reference evidence="7 8" key="1">
    <citation type="submission" date="2023-07" db="EMBL/GenBank/DDBJ databases">
        <title>Sorghum-associated microbial communities from plants grown in Nebraska, USA.</title>
        <authorList>
            <person name="Schachtman D."/>
        </authorList>
    </citation>
    <scope>NUCLEOTIDE SEQUENCE [LARGE SCALE GENOMIC DNA]</scope>
    <source>
        <strain evidence="7 8">DS1307</strain>
    </source>
</reference>
<evidence type="ECO:0000313" key="8">
    <source>
        <dbReference type="Proteomes" id="UP001241472"/>
    </source>
</evidence>
<comment type="similarity">
    <text evidence="2">Belongs to the polysaccharide deacetylase family.</text>
</comment>
<organism evidence="7 8">
    <name type="scientific">Neorhizobium huautlense</name>
    <dbReference type="NCBI Taxonomy" id="67774"/>
    <lineage>
        <taxon>Bacteria</taxon>
        <taxon>Pseudomonadati</taxon>
        <taxon>Pseudomonadota</taxon>
        <taxon>Alphaproteobacteria</taxon>
        <taxon>Hyphomicrobiales</taxon>
        <taxon>Rhizobiaceae</taxon>
        <taxon>Rhizobium/Agrobacterium group</taxon>
        <taxon>Neorhizobium</taxon>
    </lineage>
</organism>
<dbReference type="EMBL" id="JAUSRF010000004">
    <property type="protein sequence ID" value="MDP9836950.1"/>
    <property type="molecule type" value="Genomic_DNA"/>
</dbReference>
<evidence type="ECO:0000313" key="7">
    <source>
        <dbReference type="EMBL" id="MDP9836950.1"/>
    </source>
</evidence>
<protein>
    <recommendedName>
        <fullName evidence="3">Chitooligosaccharide deacetylase</fullName>
    </recommendedName>
    <alternativeName>
        <fullName evidence="4">Nodulation protein B</fullName>
    </alternativeName>
</protein>
<evidence type="ECO:0000256" key="4">
    <source>
        <dbReference type="ARBA" id="ARBA00032976"/>
    </source>
</evidence>
<dbReference type="InterPro" id="IPR011330">
    <property type="entry name" value="Glyco_hydro/deAcase_b/a-brl"/>
</dbReference>
<proteinExistence type="inferred from homology"/>
<keyword evidence="8" id="KW-1185">Reference proteome</keyword>
<keyword evidence="5" id="KW-0732">Signal</keyword>
<evidence type="ECO:0000256" key="1">
    <source>
        <dbReference type="ARBA" id="ARBA00003236"/>
    </source>
</evidence>
<dbReference type="RefSeq" id="WP_306833180.1">
    <property type="nucleotide sequence ID" value="NZ_JAUSRF010000004.1"/>
</dbReference>
<gene>
    <name evidence="7" type="ORF">J2T09_001695</name>
</gene>
<dbReference type="PANTHER" id="PTHR10587">
    <property type="entry name" value="GLYCOSYL TRANSFERASE-RELATED"/>
    <property type="match status" value="1"/>
</dbReference>
<feature type="chain" id="PRO_5046156422" description="Chitooligosaccharide deacetylase" evidence="5">
    <location>
        <begin position="22"/>
        <end position="287"/>
    </location>
</feature>
<feature type="domain" description="NodB homology" evidence="6">
    <location>
        <begin position="74"/>
        <end position="287"/>
    </location>
</feature>
<evidence type="ECO:0000256" key="3">
    <source>
        <dbReference type="ARBA" id="ARBA00020071"/>
    </source>
</evidence>
<dbReference type="Gene3D" id="3.20.20.370">
    <property type="entry name" value="Glycoside hydrolase/deacetylase"/>
    <property type="match status" value="1"/>
</dbReference>
<dbReference type="SUPFAM" id="SSF88713">
    <property type="entry name" value="Glycoside hydrolase/deacetylase"/>
    <property type="match status" value="1"/>
</dbReference>
<evidence type="ECO:0000259" key="6">
    <source>
        <dbReference type="PROSITE" id="PS51677"/>
    </source>
</evidence>
<dbReference type="InterPro" id="IPR002509">
    <property type="entry name" value="NODB_dom"/>
</dbReference>
<name>A0ABT9PR67_9HYPH</name>
<dbReference type="PROSITE" id="PS51677">
    <property type="entry name" value="NODB"/>
    <property type="match status" value="1"/>
</dbReference>